<dbReference type="InterPro" id="IPR036271">
    <property type="entry name" value="Tet_transcr_reg_TetR-rel_C_sf"/>
</dbReference>
<organism evidence="2 3">
    <name type="scientific">Domibacillus iocasae</name>
    <dbReference type="NCBI Taxonomy" id="1714016"/>
    <lineage>
        <taxon>Bacteria</taxon>
        <taxon>Bacillati</taxon>
        <taxon>Bacillota</taxon>
        <taxon>Bacilli</taxon>
        <taxon>Bacillales</taxon>
        <taxon>Bacillaceae</taxon>
        <taxon>Domibacillus</taxon>
    </lineage>
</organism>
<accession>A0A1E7DLA4</accession>
<dbReference type="STRING" id="1714016.BA724_12265"/>
<dbReference type="AlphaFoldDB" id="A0A1E7DLA4"/>
<sequence length="139" mass="16142">MDLVKENVSKRIDSILQSKGTPEQTSIRILLELIPYNKESEMEMSVWFHFIMADIHHRQQEDEGVLEGVQRIMTELHQGGILKDSINLDIETERLYALVDGLALHAILNPKRLQKEKIKQVLVNHMNTLFKQPIEETDI</sequence>
<evidence type="ECO:0000313" key="3">
    <source>
        <dbReference type="Proteomes" id="UP000095658"/>
    </source>
</evidence>
<comment type="caution">
    <text evidence="2">The sequence shown here is derived from an EMBL/GenBank/DDBJ whole genome shotgun (WGS) entry which is preliminary data.</text>
</comment>
<dbReference type="Gene3D" id="1.10.357.10">
    <property type="entry name" value="Tetracycline Repressor, domain 2"/>
    <property type="match status" value="1"/>
</dbReference>
<keyword evidence="3" id="KW-1185">Reference proteome</keyword>
<name>A0A1E7DLA4_9BACI</name>
<dbReference type="Proteomes" id="UP000095658">
    <property type="component" value="Unassembled WGS sequence"/>
</dbReference>
<protein>
    <recommendedName>
        <fullName evidence="1">BetI-type transcriptional repressor C-terminal domain-containing protein</fullName>
    </recommendedName>
</protein>
<dbReference type="EMBL" id="MAMP01000024">
    <property type="protein sequence ID" value="OES43861.1"/>
    <property type="molecule type" value="Genomic_DNA"/>
</dbReference>
<dbReference type="InterPro" id="IPR039538">
    <property type="entry name" value="BetI_C"/>
</dbReference>
<dbReference type="SUPFAM" id="SSF48498">
    <property type="entry name" value="Tetracyclin repressor-like, C-terminal domain"/>
    <property type="match status" value="1"/>
</dbReference>
<evidence type="ECO:0000313" key="2">
    <source>
        <dbReference type="EMBL" id="OES43861.1"/>
    </source>
</evidence>
<proteinExistence type="predicted"/>
<gene>
    <name evidence="2" type="ORF">BA724_12265</name>
</gene>
<dbReference type="Pfam" id="PF13977">
    <property type="entry name" value="TetR_C_6"/>
    <property type="match status" value="1"/>
</dbReference>
<feature type="domain" description="BetI-type transcriptional repressor C-terminal" evidence="1">
    <location>
        <begin position="28"/>
        <end position="130"/>
    </location>
</feature>
<reference evidence="2 3" key="1">
    <citation type="submission" date="2016-06" db="EMBL/GenBank/DDBJ databases">
        <title>Domibacillus iocasae genome sequencing.</title>
        <authorList>
            <person name="Verma A."/>
            <person name="Pal Y."/>
            <person name="Ojha A.K."/>
            <person name="Krishnamurthi S."/>
        </authorList>
    </citation>
    <scope>NUCLEOTIDE SEQUENCE [LARGE SCALE GENOMIC DNA]</scope>
    <source>
        <strain evidence="2 3">DSM 29979</strain>
    </source>
</reference>
<evidence type="ECO:0000259" key="1">
    <source>
        <dbReference type="Pfam" id="PF13977"/>
    </source>
</evidence>